<dbReference type="Pfam" id="PF23892">
    <property type="entry name" value="Ig_CycH"/>
    <property type="match status" value="1"/>
</dbReference>
<evidence type="ECO:0000256" key="1">
    <source>
        <dbReference type="ARBA" id="ARBA00004196"/>
    </source>
</evidence>
<comment type="caution">
    <text evidence="8">The sequence shown here is derived from an EMBL/GenBank/DDBJ whole genome shotgun (WGS) entry which is preliminary data.</text>
</comment>
<evidence type="ECO:0000313" key="8">
    <source>
        <dbReference type="EMBL" id="MFD1265592.1"/>
    </source>
</evidence>
<accession>A0ABW3WHQ1</accession>
<dbReference type="Pfam" id="PF23914">
    <property type="entry name" value="TPR_CcmH_CycH"/>
    <property type="match status" value="1"/>
</dbReference>
<keyword evidence="3" id="KW-0201">Cytochrome c-type biogenesis</keyword>
<dbReference type="InterPro" id="IPR011990">
    <property type="entry name" value="TPR-like_helical_dom_sf"/>
</dbReference>
<evidence type="ECO:0000259" key="7">
    <source>
        <dbReference type="Pfam" id="PF23914"/>
    </source>
</evidence>
<dbReference type="InterPro" id="IPR056412">
    <property type="entry name" value="Ig_CycH"/>
</dbReference>
<feature type="repeat" description="TPR" evidence="5">
    <location>
        <begin position="158"/>
        <end position="191"/>
    </location>
</feature>
<feature type="domain" description="Cytochrome c-type biogenesis protein H TPR" evidence="7">
    <location>
        <begin position="132"/>
        <end position="263"/>
    </location>
</feature>
<dbReference type="PROSITE" id="PS50005">
    <property type="entry name" value="TPR"/>
    <property type="match status" value="1"/>
</dbReference>
<feature type="domain" description="Cytochrome c-type biogenesis protein H Ig-like" evidence="6">
    <location>
        <begin position="302"/>
        <end position="404"/>
    </location>
</feature>
<dbReference type="RefSeq" id="WP_277832970.1">
    <property type="nucleotide sequence ID" value="NZ_JARQZE010000006.1"/>
</dbReference>
<dbReference type="PANTHER" id="PTHR47870:SF4">
    <property type="entry name" value="CYTOCHROME C-TYPE BIOGENESIS PROTEIN CYCH"/>
    <property type="match status" value="1"/>
</dbReference>
<sequence>MTAFILLAGLLLAGALLLIVPPLLGAGARQRREQARQSTMALTVLREQLAELDADLASGQIDAESHARSREELERRALEEGEAAAEAAELADVRPSRGWAVAMAVSIPAVAIASYLAIGEPEALDPANLTTQQGFTREQVNDMVGQLVARLEQEPDNVEGWTMLARTYMVLEDYPKAVAAFARLGALVPDDPDVLADWADATAVVSGTVQGEAEALAQRALAVAPQHVKALAIAGTGAYQRKDFATAAGHWERILAQIPATNDMAKGLRDSINDARAKAGLEPLAALEGAAPAAAAPVLTISGRLSLSAELADKVQPADVVFVFVRAEAGGPPFAALRFTAAELPLDFDFDGATLMMGDMPIPERVVVAARVAKGGDATARNGDLEGASPVVSPDSEGLSVVIDRVRE</sequence>
<evidence type="ECO:0000256" key="4">
    <source>
        <dbReference type="ARBA" id="ARBA00022803"/>
    </source>
</evidence>
<name>A0ABW3WHQ1_9RHOO</name>
<proteinExistence type="predicted"/>
<comment type="subcellular location">
    <subcellularLocation>
        <location evidence="1">Cell envelope</location>
    </subcellularLocation>
</comment>
<dbReference type="InterPro" id="IPR056413">
    <property type="entry name" value="TPR_CcmH_CycH"/>
</dbReference>
<protein>
    <submittedName>
        <fullName evidence="8">C-type cytochrome biogenesis protein CcmI</fullName>
    </submittedName>
</protein>
<dbReference type="InterPro" id="IPR051263">
    <property type="entry name" value="C-type_cytochrome_biogenesis"/>
</dbReference>
<gene>
    <name evidence="8" type="primary">ccmI</name>
    <name evidence="8" type="ORF">ACFQ4M_18615</name>
</gene>
<evidence type="ECO:0000259" key="6">
    <source>
        <dbReference type="Pfam" id="PF23892"/>
    </source>
</evidence>
<evidence type="ECO:0000256" key="3">
    <source>
        <dbReference type="ARBA" id="ARBA00022748"/>
    </source>
</evidence>
<keyword evidence="4 5" id="KW-0802">TPR repeat</keyword>
<organism evidence="8 9">
    <name type="scientific">Thauera mechernichensis</name>
    <dbReference type="NCBI Taxonomy" id="82788"/>
    <lineage>
        <taxon>Bacteria</taxon>
        <taxon>Pseudomonadati</taxon>
        <taxon>Pseudomonadota</taxon>
        <taxon>Betaproteobacteria</taxon>
        <taxon>Rhodocyclales</taxon>
        <taxon>Zoogloeaceae</taxon>
        <taxon>Thauera</taxon>
    </lineage>
</organism>
<dbReference type="NCBIfam" id="TIGR03142">
    <property type="entry name" value="cytochro_ccmI"/>
    <property type="match status" value="1"/>
</dbReference>
<keyword evidence="2" id="KW-0677">Repeat</keyword>
<dbReference type="InterPro" id="IPR019734">
    <property type="entry name" value="TPR_rpt"/>
</dbReference>
<dbReference type="PANTHER" id="PTHR47870">
    <property type="entry name" value="CYTOCHROME C-TYPE BIOGENESIS PROTEIN CCMH"/>
    <property type="match status" value="1"/>
</dbReference>
<reference evidence="9" key="1">
    <citation type="journal article" date="2019" name="Int. J. Syst. Evol. Microbiol.">
        <title>The Global Catalogue of Microorganisms (GCM) 10K type strain sequencing project: providing services to taxonomists for standard genome sequencing and annotation.</title>
        <authorList>
            <consortium name="The Broad Institute Genomics Platform"/>
            <consortium name="The Broad Institute Genome Sequencing Center for Infectious Disease"/>
            <person name="Wu L."/>
            <person name="Ma J."/>
        </authorList>
    </citation>
    <scope>NUCLEOTIDE SEQUENCE [LARGE SCALE GENOMIC DNA]</scope>
    <source>
        <strain evidence="9">CCUG 48884</strain>
    </source>
</reference>
<dbReference type="SUPFAM" id="SSF48452">
    <property type="entry name" value="TPR-like"/>
    <property type="match status" value="1"/>
</dbReference>
<dbReference type="InterPro" id="IPR017560">
    <property type="entry name" value="Cyt_c_biogenesis_CcmI"/>
</dbReference>
<dbReference type="Proteomes" id="UP001597158">
    <property type="component" value="Unassembled WGS sequence"/>
</dbReference>
<dbReference type="EMBL" id="JBHTMC010000034">
    <property type="protein sequence ID" value="MFD1265592.1"/>
    <property type="molecule type" value="Genomic_DNA"/>
</dbReference>
<evidence type="ECO:0000256" key="2">
    <source>
        <dbReference type="ARBA" id="ARBA00022737"/>
    </source>
</evidence>
<evidence type="ECO:0000256" key="5">
    <source>
        <dbReference type="PROSITE-ProRule" id="PRU00339"/>
    </source>
</evidence>
<evidence type="ECO:0000313" key="9">
    <source>
        <dbReference type="Proteomes" id="UP001597158"/>
    </source>
</evidence>
<keyword evidence="9" id="KW-1185">Reference proteome</keyword>
<dbReference type="Gene3D" id="1.25.40.10">
    <property type="entry name" value="Tetratricopeptide repeat domain"/>
    <property type="match status" value="1"/>
</dbReference>